<evidence type="ECO:0000313" key="1">
    <source>
        <dbReference type="EMBL" id="KHN75656.1"/>
    </source>
</evidence>
<dbReference type="Proteomes" id="UP000031036">
    <property type="component" value="Unassembled WGS sequence"/>
</dbReference>
<keyword evidence="2" id="KW-1185">Reference proteome</keyword>
<proteinExistence type="predicted"/>
<sequence>MYVASSIPLQPPERSHIADMYTILARSDCWERIGVWCAFAAWASYLDKEVWKGEGRRRKWKGEVCARTGVAALGGRSEVRFMIRPKRRRMQQRSLKNRLHTLGDEKQGHVPHLGEGRRVDESGERGRALGCLGIAKCLDWEAFSDEVAAVEEPSYASAGPVNTDLKSPIFSASPDVGPNAPISF</sequence>
<name>A0A0B2UX75_TOXCA</name>
<dbReference type="EMBL" id="JPKZ01002646">
    <property type="protein sequence ID" value="KHN75656.1"/>
    <property type="molecule type" value="Genomic_DNA"/>
</dbReference>
<dbReference type="AlphaFoldDB" id="A0A0B2UX75"/>
<organism evidence="1 2">
    <name type="scientific">Toxocara canis</name>
    <name type="common">Canine roundworm</name>
    <dbReference type="NCBI Taxonomy" id="6265"/>
    <lineage>
        <taxon>Eukaryota</taxon>
        <taxon>Metazoa</taxon>
        <taxon>Ecdysozoa</taxon>
        <taxon>Nematoda</taxon>
        <taxon>Chromadorea</taxon>
        <taxon>Rhabditida</taxon>
        <taxon>Spirurina</taxon>
        <taxon>Ascaridomorpha</taxon>
        <taxon>Ascaridoidea</taxon>
        <taxon>Toxocaridae</taxon>
        <taxon>Toxocara</taxon>
    </lineage>
</organism>
<accession>A0A0B2UX75</accession>
<reference evidence="1 2" key="1">
    <citation type="submission" date="2014-11" db="EMBL/GenBank/DDBJ databases">
        <title>Genetic blueprint of the zoonotic pathogen Toxocara canis.</title>
        <authorList>
            <person name="Zhu X.-Q."/>
            <person name="Korhonen P.K."/>
            <person name="Cai H."/>
            <person name="Young N.D."/>
            <person name="Nejsum P."/>
            <person name="von Samson-Himmelstjerna G."/>
            <person name="Boag P.R."/>
            <person name="Tan P."/>
            <person name="Li Q."/>
            <person name="Min J."/>
            <person name="Yang Y."/>
            <person name="Wang X."/>
            <person name="Fang X."/>
            <person name="Hall R.S."/>
            <person name="Hofmann A."/>
            <person name="Sternberg P.W."/>
            <person name="Jex A.R."/>
            <person name="Gasser R.B."/>
        </authorList>
    </citation>
    <scope>NUCLEOTIDE SEQUENCE [LARGE SCALE GENOMIC DNA]</scope>
    <source>
        <strain evidence="1">PN_DK_2014</strain>
    </source>
</reference>
<gene>
    <name evidence="1" type="ORF">Tcan_10156</name>
</gene>
<protein>
    <submittedName>
        <fullName evidence="1">Uncharacterized protein</fullName>
    </submittedName>
</protein>
<evidence type="ECO:0000313" key="2">
    <source>
        <dbReference type="Proteomes" id="UP000031036"/>
    </source>
</evidence>
<comment type="caution">
    <text evidence="1">The sequence shown here is derived from an EMBL/GenBank/DDBJ whole genome shotgun (WGS) entry which is preliminary data.</text>
</comment>